<evidence type="ECO:0000256" key="13">
    <source>
        <dbReference type="ARBA" id="ARBA00023136"/>
    </source>
</evidence>
<comment type="function">
    <text evidence="2">May be involved in the metabolism of insect hormones and in the breakdown of synthetic insecticides.</text>
</comment>
<dbReference type="GO" id="GO:0016705">
    <property type="term" value="F:oxidoreductase activity, acting on paired donors, with incorporation or reduction of molecular oxygen"/>
    <property type="evidence" value="ECO:0007669"/>
    <property type="project" value="InterPro"/>
</dbReference>
<dbReference type="GO" id="GO:0005506">
    <property type="term" value="F:iron ion binding"/>
    <property type="evidence" value="ECO:0007669"/>
    <property type="project" value="InterPro"/>
</dbReference>
<name>A0AA38IB72_9CUCU</name>
<protein>
    <submittedName>
        <fullName evidence="15">Uncharacterized protein</fullName>
    </submittedName>
</protein>
<evidence type="ECO:0000256" key="2">
    <source>
        <dbReference type="ARBA" id="ARBA00003690"/>
    </source>
</evidence>
<evidence type="ECO:0000256" key="12">
    <source>
        <dbReference type="ARBA" id="ARBA00023033"/>
    </source>
</evidence>
<dbReference type="AlphaFoldDB" id="A0AA38IB72"/>
<evidence type="ECO:0000256" key="9">
    <source>
        <dbReference type="ARBA" id="ARBA00022848"/>
    </source>
</evidence>
<dbReference type="SUPFAM" id="SSF48264">
    <property type="entry name" value="Cytochrome P450"/>
    <property type="match status" value="1"/>
</dbReference>
<keyword evidence="6 14" id="KW-0349">Heme</keyword>
<evidence type="ECO:0000313" key="16">
    <source>
        <dbReference type="Proteomes" id="UP001168821"/>
    </source>
</evidence>
<dbReference type="Pfam" id="PF00067">
    <property type="entry name" value="p450"/>
    <property type="match status" value="1"/>
</dbReference>
<dbReference type="InterPro" id="IPR050196">
    <property type="entry name" value="Cytochrome_P450_Monoox"/>
</dbReference>
<evidence type="ECO:0000256" key="10">
    <source>
        <dbReference type="ARBA" id="ARBA00023002"/>
    </source>
</evidence>
<organism evidence="15 16">
    <name type="scientific">Zophobas morio</name>
    <dbReference type="NCBI Taxonomy" id="2755281"/>
    <lineage>
        <taxon>Eukaryota</taxon>
        <taxon>Metazoa</taxon>
        <taxon>Ecdysozoa</taxon>
        <taxon>Arthropoda</taxon>
        <taxon>Hexapoda</taxon>
        <taxon>Insecta</taxon>
        <taxon>Pterygota</taxon>
        <taxon>Neoptera</taxon>
        <taxon>Endopterygota</taxon>
        <taxon>Coleoptera</taxon>
        <taxon>Polyphaga</taxon>
        <taxon>Cucujiformia</taxon>
        <taxon>Tenebrionidae</taxon>
        <taxon>Zophobas</taxon>
    </lineage>
</organism>
<dbReference type="InterPro" id="IPR036396">
    <property type="entry name" value="Cyt_P450_sf"/>
</dbReference>
<dbReference type="PRINTS" id="PR00465">
    <property type="entry name" value="EP450IV"/>
</dbReference>
<evidence type="ECO:0000256" key="8">
    <source>
        <dbReference type="ARBA" id="ARBA00022824"/>
    </source>
</evidence>
<proteinExistence type="inferred from homology"/>
<comment type="subcellular location">
    <subcellularLocation>
        <location evidence="4">Endoplasmic reticulum membrane</location>
        <topology evidence="4">Peripheral membrane protein</topology>
    </subcellularLocation>
    <subcellularLocation>
        <location evidence="3">Microsome membrane</location>
        <topology evidence="3">Peripheral membrane protein</topology>
    </subcellularLocation>
</comment>
<comment type="cofactor">
    <cofactor evidence="1 14">
        <name>heme</name>
        <dbReference type="ChEBI" id="CHEBI:30413"/>
    </cofactor>
</comment>
<keyword evidence="7 14" id="KW-0479">Metal-binding</keyword>
<dbReference type="GO" id="GO:0020037">
    <property type="term" value="F:heme binding"/>
    <property type="evidence" value="ECO:0007669"/>
    <property type="project" value="InterPro"/>
</dbReference>
<dbReference type="Proteomes" id="UP001168821">
    <property type="component" value="Unassembled WGS sequence"/>
</dbReference>
<dbReference type="InterPro" id="IPR001128">
    <property type="entry name" value="Cyt_P450"/>
</dbReference>
<keyword evidence="11 14" id="KW-0408">Iron</keyword>
<keyword evidence="9" id="KW-0492">Microsome</keyword>
<dbReference type="GO" id="GO:0005789">
    <property type="term" value="C:endoplasmic reticulum membrane"/>
    <property type="evidence" value="ECO:0007669"/>
    <property type="project" value="UniProtKB-SubCell"/>
</dbReference>
<dbReference type="Gene3D" id="1.10.630.10">
    <property type="entry name" value="Cytochrome P450"/>
    <property type="match status" value="1"/>
</dbReference>
<evidence type="ECO:0000256" key="5">
    <source>
        <dbReference type="ARBA" id="ARBA00010617"/>
    </source>
</evidence>
<dbReference type="InterPro" id="IPR002403">
    <property type="entry name" value="Cyt_P450_E_grp-IV"/>
</dbReference>
<accession>A0AA38IB72</accession>
<keyword evidence="16" id="KW-1185">Reference proteome</keyword>
<dbReference type="GO" id="GO:0004497">
    <property type="term" value="F:monooxygenase activity"/>
    <property type="evidence" value="ECO:0007669"/>
    <property type="project" value="UniProtKB-KW"/>
</dbReference>
<dbReference type="EMBL" id="JALNTZ010000005">
    <property type="protein sequence ID" value="KAJ3650714.1"/>
    <property type="molecule type" value="Genomic_DNA"/>
</dbReference>
<evidence type="ECO:0000256" key="6">
    <source>
        <dbReference type="ARBA" id="ARBA00022617"/>
    </source>
</evidence>
<evidence type="ECO:0000256" key="3">
    <source>
        <dbReference type="ARBA" id="ARBA00004174"/>
    </source>
</evidence>
<dbReference type="PANTHER" id="PTHR24291:SF189">
    <property type="entry name" value="CYTOCHROME P450 4C3-RELATED"/>
    <property type="match status" value="1"/>
</dbReference>
<keyword evidence="10" id="KW-0560">Oxidoreductase</keyword>
<evidence type="ECO:0000313" key="15">
    <source>
        <dbReference type="EMBL" id="KAJ3650714.1"/>
    </source>
</evidence>
<dbReference type="PRINTS" id="PR00385">
    <property type="entry name" value="P450"/>
</dbReference>
<evidence type="ECO:0000256" key="4">
    <source>
        <dbReference type="ARBA" id="ARBA00004406"/>
    </source>
</evidence>
<keyword evidence="8" id="KW-0256">Endoplasmic reticulum</keyword>
<sequence length="497" mass="58130">MLFTLLCKYELKKYEVKKFFVVVVLVFWFLHYQWKRRHLYHHASKIPGSRGWPIVGNLFQFTGDSDETHDKILKYLDACKDISKAWMGPTLVCGIVKPEYLAKCFMSPSTTARLYFDRKVTDFLGQGLLTAPIPVWKRHRKIIHPFFSDKIINRFVEVFGRQSITLGEQLEKYLGQKNVDIFEIVRNCTLDISFETMLGVQLNVQQGESELGRWTDRLLEIMFLRLFNFWYQYDFFFKWTKLHKENQLLLTKYQRYLEEIIGKKGKSVKSDFVVLLDFLLDLSRSGTKITTEEILDEVKTFVIGSFDTTALLSCFTITMLGMHPDVQNRVYEEVLTVLGPERTPDYQDLPSLKYTELVLKETLRLFPPSPCLERLVLEDLPLDGDDITLPKGSVAMLAVLPVHRNTKYWPDPLKFDPDRFSPERSTNRHPFTYMPFSAGPMNCIGRKYGIMSTKTIIAILIRKFKFRTEYKTVDDIKLGAKLILRPRDGFKCSFDLR</sequence>
<keyword evidence="12" id="KW-0503">Monooxygenase</keyword>
<gene>
    <name evidence="15" type="ORF">Zmor_016796</name>
</gene>
<evidence type="ECO:0000256" key="1">
    <source>
        <dbReference type="ARBA" id="ARBA00001971"/>
    </source>
</evidence>
<evidence type="ECO:0000256" key="14">
    <source>
        <dbReference type="PIRSR" id="PIRSR602403-1"/>
    </source>
</evidence>
<dbReference type="PANTHER" id="PTHR24291">
    <property type="entry name" value="CYTOCHROME P450 FAMILY 4"/>
    <property type="match status" value="1"/>
</dbReference>
<evidence type="ECO:0000256" key="7">
    <source>
        <dbReference type="ARBA" id="ARBA00022723"/>
    </source>
</evidence>
<evidence type="ECO:0000256" key="11">
    <source>
        <dbReference type="ARBA" id="ARBA00023004"/>
    </source>
</evidence>
<comment type="similarity">
    <text evidence="5">Belongs to the cytochrome P450 family.</text>
</comment>
<reference evidence="15" key="1">
    <citation type="journal article" date="2023" name="G3 (Bethesda)">
        <title>Whole genome assemblies of Zophobas morio and Tenebrio molitor.</title>
        <authorList>
            <person name="Kaur S."/>
            <person name="Stinson S.A."/>
            <person name="diCenzo G.C."/>
        </authorList>
    </citation>
    <scope>NUCLEOTIDE SEQUENCE</scope>
    <source>
        <strain evidence="15">QUZm001</strain>
    </source>
</reference>
<keyword evidence="13" id="KW-0472">Membrane</keyword>
<feature type="binding site" description="axial binding residue" evidence="14">
    <location>
        <position position="443"/>
    </location>
    <ligand>
        <name>heme</name>
        <dbReference type="ChEBI" id="CHEBI:30413"/>
    </ligand>
    <ligandPart>
        <name>Fe</name>
        <dbReference type="ChEBI" id="CHEBI:18248"/>
    </ligandPart>
</feature>
<comment type="caution">
    <text evidence="15">The sequence shown here is derived from an EMBL/GenBank/DDBJ whole genome shotgun (WGS) entry which is preliminary data.</text>
</comment>